<dbReference type="PANTHER" id="PTHR38041">
    <property type="entry name" value="CHORISMATE MUTASE"/>
    <property type="match status" value="1"/>
</dbReference>
<dbReference type="InterPro" id="IPR002701">
    <property type="entry name" value="CM_II_prokaryot"/>
</dbReference>
<proteinExistence type="predicted"/>
<dbReference type="Proteomes" id="UP001595613">
    <property type="component" value="Unassembled WGS sequence"/>
</dbReference>
<reference evidence="5" key="1">
    <citation type="journal article" date="2019" name="Int. J. Syst. Evol. Microbiol.">
        <title>The Global Catalogue of Microorganisms (GCM) 10K type strain sequencing project: providing services to taxonomists for standard genome sequencing and annotation.</title>
        <authorList>
            <consortium name="The Broad Institute Genomics Platform"/>
            <consortium name="The Broad Institute Genome Sequencing Center for Infectious Disease"/>
            <person name="Wu L."/>
            <person name="Ma J."/>
        </authorList>
    </citation>
    <scope>NUCLEOTIDE SEQUENCE [LARGE SCALE GENOMIC DNA]</scope>
    <source>
        <strain evidence="5">KCTC 42281</strain>
    </source>
</reference>
<gene>
    <name evidence="4" type="ORF">ACFOOL_13570</name>
</gene>
<dbReference type="SUPFAM" id="SSF48600">
    <property type="entry name" value="Chorismate mutase II"/>
    <property type="match status" value="1"/>
</dbReference>
<feature type="domain" description="Chorismate mutase" evidence="3">
    <location>
        <begin position="16"/>
        <end position="106"/>
    </location>
</feature>
<dbReference type="SMART" id="SM00830">
    <property type="entry name" value="CM_2"/>
    <property type="match status" value="1"/>
</dbReference>
<evidence type="ECO:0000256" key="1">
    <source>
        <dbReference type="ARBA" id="ARBA00012404"/>
    </source>
</evidence>
<dbReference type="PROSITE" id="PS51168">
    <property type="entry name" value="CHORISMATE_MUT_2"/>
    <property type="match status" value="1"/>
</dbReference>
<accession>A0ABV7X592</accession>
<name>A0ABV7X592_9HYPH</name>
<protein>
    <recommendedName>
        <fullName evidence="1">chorismate mutase</fullName>
        <ecNumber evidence="1">5.4.99.5</ecNumber>
    </recommendedName>
</protein>
<dbReference type="Pfam" id="PF01817">
    <property type="entry name" value="CM_2"/>
    <property type="match status" value="1"/>
</dbReference>
<dbReference type="InterPro" id="IPR036979">
    <property type="entry name" value="CM_dom_sf"/>
</dbReference>
<dbReference type="InterPro" id="IPR036263">
    <property type="entry name" value="Chorismate_II_sf"/>
</dbReference>
<keyword evidence="2" id="KW-0413">Isomerase</keyword>
<dbReference type="PANTHER" id="PTHR38041:SF1">
    <property type="entry name" value="CHORISMATE MUTASE"/>
    <property type="match status" value="1"/>
</dbReference>
<sequence length="113" mass="13124">MTNTTGDRIVKAAKLPAECETKDDVRAEIDRIDQALLALFAERHGYVTRMAEIKTDPHEAYDPQRIDSMIVKVRRRSLDLDLDEDQAELIWRTLIDWNVNYEKGIIAARRRAK</sequence>
<evidence type="ECO:0000256" key="2">
    <source>
        <dbReference type="ARBA" id="ARBA00023235"/>
    </source>
</evidence>
<dbReference type="InterPro" id="IPR051331">
    <property type="entry name" value="Chorismate_mutase-related"/>
</dbReference>
<organism evidence="4 5">
    <name type="scientific">Devosia honganensis</name>
    <dbReference type="NCBI Taxonomy" id="1610527"/>
    <lineage>
        <taxon>Bacteria</taxon>
        <taxon>Pseudomonadati</taxon>
        <taxon>Pseudomonadota</taxon>
        <taxon>Alphaproteobacteria</taxon>
        <taxon>Hyphomicrobiales</taxon>
        <taxon>Devosiaceae</taxon>
        <taxon>Devosia</taxon>
    </lineage>
</organism>
<dbReference type="RefSeq" id="WP_380097713.1">
    <property type="nucleotide sequence ID" value="NZ_JBHRYD010000013.1"/>
</dbReference>
<evidence type="ECO:0000259" key="3">
    <source>
        <dbReference type="PROSITE" id="PS51168"/>
    </source>
</evidence>
<dbReference type="Gene3D" id="1.20.59.10">
    <property type="entry name" value="Chorismate mutase"/>
    <property type="match status" value="1"/>
</dbReference>
<evidence type="ECO:0000313" key="4">
    <source>
        <dbReference type="EMBL" id="MFC3705783.1"/>
    </source>
</evidence>
<dbReference type="EC" id="5.4.99.5" evidence="1"/>
<comment type="caution">
    <text evidence="4">The sequence shown here is derived from an EMBL/GenBank/DDBJ whole genome shotgun (WGS) entry which is preliminary data.</text>
</comment>
<keyword evidence="5" id="KW-1185">Reference proteome</keyword>
<evidence type="ECO:0000313" key="5">
    <source>
        <dbReference type="Proteomes" id="UP001595613"/>
    </source>
</evidence>
<dbReference type="EMBL" id="JBHRYD010000013">
    <property type="protein sequence ID" value="MFC3705783.1"/>
    <property type="molecule type" value="Genomic_DNA"/>
</dbReference>